<protein>
    <submittedName>
        <fullName evidence="5">Nuclear GTPase SLIP-GC (Speckled-like pattern in the germinal center)</fullName>
    </submittedName>
</protein>
<organism evidence="5 6">
    <name type="scientific">Durusdinium trenchii</name>
    <dbReference type="NCBI Taxonomy" id="1381693"/>
    <lineage>
        <taxon>Eukaryota</taxon>
        <taxon>Sar</taxon>
        <taxon>Alveolata</taxon>
        <taxon>Dinophyceae</taxon>
        <taxon>Suessiales</taxon>
        <taxon>Symbiodiniaceae</taxon>
        <taxon>Durusdinium</taxon>
    </lineage>
</organism>
<feature type="domain" description="U-box" evidence="4">
    <location>
        <begin position="924"/>
        <end position="997"/>
    </location>
</feature>
<keyword evidence="1" id="KW-0175">Coiled coil</keyword>
<dbReference type="SMART" id="SM00504">
    <property type="entry name" value="Ubox"/>
    <property type="match status" value="1"/>
</dbReference>
<dbReference type="InterPro" id="IPR056024">
    <property type="entry name" value="DUF7605"/>
</dbReference>
<dbReference type="Pfam" id="PF00536">
    <property type="entry name" value="SAM_1"/>
    <property type="match status" value="1"/>
</dbReference>
<dbReference type="Pfam" id="PF00350">
    <property type="entry name" value="Dynamin_N"/>
    <property type="match status" value="1"/>
</dbReference>
<dbReference type="InterPro" id="IPR003613">
    <property type="entry name" value="Ubox_domain"/>
</dbReference>
<proteinExistence type="predicted"/>
<dbReference type="SUPFAM" id="SSF57850">
    <property type="entry name" value="RING/U-box"/>
    <property type="match status" value="1"/>
</dbReference>
<gene>
    <name evidence="5" type="ORF">SCF082_LOCUS24914</name>
</gene>
<dbReference type="InterPro" id="IPR013083">
    <property type="entry name" value="Znf_RING/FYVE/PHD"/>
</dbReference>
<dbReference type="EMBL" id="CAXAMM010018557">
    <property type="protein sequence ID" value="CAK9043649.1"/>
    <property type="molecule type" value="Genomic_DNA"/>
</dbReference>
<dbReference type="Proteomes" id="UP001642464">
    <property type="component" value="Unassembled WGS sequence"/>
</dbReference>
<dbReference type="InterPro" id="IPR045063">
    <property type="entry name" value="Dynamin_N"/>
</dbReference>
<dbReference type="PROSITE" id="PS51698">
    <property type="entry name" value="U_BOX"/>
    <property type="match status" value="1"/>
</dbReference>
<reference evidence="5 6" key="1">
    <citation type="submission" date="2024-02" db="EMBL/GenBank/DDBJ databases">
        <authorList>
            <person name="Chen Y."/>
            <person name="Shah S."/>
            <person name="Dougan E. K."/>
            <person name="Thang M."/>
            <person name="Chan C."/>
        </authorList>
    </citation>
    <scope>NUCLEOTIDE SEQUENCE [LARGE SCALE GENOMIC DNA]</scope>
</reference>
<dbReference type="Pfam" id="PF24564">
    <property type="entry name" value="DUF7605"/>
    <property type="match status" value="1"/>
</dbReference>
<comment type="caution">
    <text evidence="5">The sequence shown here is derived from an EMBL/GenBank/DDBJ whole genome shotgun (WGS) entry which is preliminary data.</text>
</comment>
<dbReference type="PANTHER" id="PTHR36681:SF3">
    <property type="entry name" value="NUCLEAR GTPASE, GERMINAL CENTER-ASSOCIATED, TANDEM DUPLICATE 3"/>
    <property type="match status" value="1"/>
</dbReference>
<sequence>MAQKRRAEETGGCVDLVIYNWTTSQVQSFLRKLQLERWEPIFEDIDGPTLTELDDADLKELGCENLVMRKKLLGHVMKLKLEAKSANDVALPASGNSQAPETVEFLALCDVPAASASVPESASDVPMESQQTHQDMTLAELHTEWEQLKQLREEFQQAASIFEKLLDQHVQQGFGEQNLARNFAQEVLRQIQEAQEVALPSPARIPVFGNTGAGKSTLLNAVLRQNVVPTSGWRSCTAVPVELTAADVPVFKGEVHLKSMDEWKGEVQAALQDLLMSDRQRVSRREPVRGKEETPADVAFATLVAVYPQAFLYARDPWPSVTAAMNELFHIRNAVTIKHAADKVLTFQNADGETLAQEVVDYIDSPERDWEPAFFPLVKKVRIVCPAGAMHPHVILVDAPGVQDANAARGNVVKKLLEDANSVVIVSNIKRAATERVAQEMLSERFRRQLLMDGHYGRLAFVASCTDELTLSELKRNLKLKGDVPKEKAAALRNASAKEKITADCFAGLRRIEIQSEQRSQSTDEDFRRRGIAPAVFTTSARDYQKLSGLLDMTVDGGPQVWSTLRDTEIPDFRRWIHAQGQKAQLDALEKAEDQFSSACRKLQEPERQIETVPTWDPSTMSTALRKIKESQAAIMRTLLSDKLKSSVGIGQRTAAEEGARNMTVRCQGQGAGGLHWGTFKATCRRQGEWREDFNELLADPLNRRIAVEWDRVLNQLLPDHVDNLLRRIVDEIWKLQRGMDLPLEPFQDAEELVKRRGPVLKGNLQRQQMEVSRQIKETIKQLMTPSYGEAASVSGTGTDVRQKAIIRNQVTERGVSMFRKASDFLGGELDKLLSCLEQGLEDLVEALTSVLKASMQRLAAVGTERQALRALQQGCGAAVRQALQKSQERQRRRHALEYSAVEVEVASKPRPKSEANQTSSKAPMPSEYFCPISQEVMVDPVTTSDGHTYDRKPIEEWLRNNDTSPNTGLVLPNKTLIPNHNLRKLIQEASTAKEDSIEMELDNMICAMEVEGPLPQGEGQEEEDQLDDAEGAEEEEEEEDQLQLDDAEGEPLDGVRGFEKLAAKMGDVISNATTSPGTSQSPGSSSVAETAEPQSHEEQRKLRRLSSWLRKRLWKGRP</sequence>
<dbReference type="SUPFAM" id="SSF47769">
    <property type="entry name" value="SAM/Pointed domain"/>
    <property type="match status" value="1"/>
</dbReference>
<feature type="region of interest" description="Disordered" evidence="2">
    <location>
        <begin position="905"/>
        <end position="927"/>
    </location>
</feature>
<dbReference type="Pfam" id="PF04564">
    <property type="entry name" value="U-box"/>
    <property type="match status" value="1"/>
</dbReference>
<keyword evidence="6" id="KW-1185">Reference proteome</keyword>
<dbReference type="Gene3D" id="3.40.50.300">
    <property type="entry name" value="P-loop containing nucleotide triphosphate hydrolases"/>
    <property type="match status" value="1"/>
</dbReference>
<evidence type="ECO:0000259" key="4">
    <source>
        <dbReference type="PROSITE" id="PS51698"/>
    </source>
</evidence>
<dbReference type="PANTHER" id="PTHR36681">
    <property type="entry name" value="NUCLEAR GTPASE, GERMINAL CENTER-ASSOCIATED, TANDEM DUPLICATE 3"/>
    <property type="match status" value="1"/>
</dbReference>
<dbReference type="InterPro" id="IPR013761">
    <property type="entry name" value="SAM/pointed_sf"/>
</dbReference>
<feature type="coiled-coil region" evidence="1">
    <location>
        <begin position="138"/>
        <end position="168"/>
    </location>
</feature>
<dbReference type="Gene3D" id="3.30.40.10">
    <property type="entry name" value="Zinc/RING finger domain, C3HC4 (zinc finger)"/>
    <property type="match status" value="1"/>
</dbReference>
<accession>A0ABP0LWR1</accession>
<dbReference type="InterPro" id="IPR001660">
    <property type="entry name" value="SAM"/>
</dbReference>
<dbReference type="SUPFAM" id="SSF52540">
    <property type="entry name" value="P-loop containing nucleoside triphosphate hydrolases"/>
    <property type="match status" value="1"/>
</dbReference>
<dbReference type="Gene3D" id="1.10.150.50">
    <property type="entry name" value="Transcription Factor, Ets-1"/>
    <property type="match status" value="1"/>
</dbReference>
<feature type="region of interest" description="Disordered" evidence="2">
    <location>
        <begin position="1015"/>
        <end position="1103"/>
    </location>
</feature>
<dbReference type="SMART" id="SM00454">
    <property type="entry name" value="SAM"/>
    <property type="match status" value="1"/>
</dbReference>
<dbReference type="InterPro" id="IPR027417">
    <property type="entry name" value="P-loop_NTPase"/>
</dbReference>
<evidence type="ECO:0000313" key="6">
    <source>
        <dbReference type="Proteomes" id="UP001642464"/>
    </source>
</evidence>
<evidence type="ECO:0000256" key="1">
    <source>
        <dbReference type="SAM" id="Coils"/>
    </source>
</evidence>
<evidence type="ECO:0000259" key="3">
    <source>
        <dbReference type="PROSITE" id="PS50105"/>
    </source>
</evidence>
<dbReference type="CDD" id="cd16655">
    <property type="entry name" value="RING-Ubox_WDSUB1-like"/>
    <property type="match status" value="1"/>
</dbReference>
<name>A0ABP0LWR1_9DINO</name>
<dbReference type="PROSITE" id="PS50105">
    <property type="entry name" value="SAM_DOMAIN"/>
    <property type="match status" value="1"/>
</dbReference>
<feature type="domain" description="SAM" evidence="3">
    <location>
        <begin position="21"/>
        <end position="82"/>
    </location>
</feature>
<feature type="compositionally biased region" description="Low complexity" evidence="2">
    <location>
        <begin position="1074"/>
        <end position="1087"/>
    </location>
</feature>
<evidence type="ECO:0000256" key="2">
    <source>
        <dbReference type="SAM" id="MobiDB-lite"/>
    </source>
</evidence>
<feature type="compositionally biased region" description="Acidic residues" evidence="2">
    <location>
        <begin position="1020"/>
        <end position="1052"/>
    </location>
</feature>
<evidence type="ECO:0000313" key="5">
    <source>
        <dbReference type="EMBL" id="CAK9043649.1"/>
    </source>
</evidence>
<dbReference type="CDD" id="cd00882">
    <property type="entry name" value="Ras_like_GTPase"/>
    <property type="match status" value="1"/>
</dbReference>